<sequence length="60" mass="6890">MMASSMRFLLIFCAAVSASYVNCNRLKQNAQRPDNAIVIEKSFGIMVMEDTVMFFYDEIQ</sequence>
<protein>
    <submittedName>
        <fullName evidence="2">Uncharacterized protein</fullName>
    </submittedName>
</protein>
<name>A0A4Q7VR38_9BURK</name>
<evidence type="ECO:0000313" key="2">
    <source>
        <dbReference type="EMBL" id="RZT98688.1"/>
    </source>
</evidence>
<organism evidence="2 3">
    <name type="scientific">Advenella incenata</name>
    <dbReference type="NCBI Taxonomy" id="267800"/>
    <lineage>
        <taxon>Bacteria</taxon>
        <taxon>Pseudomonadati</taxon>
        <taxon>Pseudomonadota</taxon>
        <taxon>Betaproteobacteria</taxon>
        <taxon>Burkholderiales</taxon>
        <taxon>Alcaligenaceae</taxon>
    </lineage>
</organism>
<proteinExistence type="predicted"/>
<feature type="signal peptide" evidence="1">
    <location>
        <begin position="1"/>
        <end position="18"/>
    </location>
</feature>
<accession>A0A4Q7VR38</accession>
<comment type="caution">
    <text evidence="2">The sequence shown here is derived from an EMBL/GenBank/DDBJ whole genome shotgun (WGS) entry which is preliminary data.</text>
</comment>
<reference evidence="2 3" key="1">
    <citation type="submission" date="2019-02" db="EMBL/GenBank/DDBJ databases">
        <title>Genomic Encyclopedia of Type Strains, Phase IV (KMG-IV): sequencing the most valuable type-strain genomes for metagenomic binning, comparative biology and taxonomic classification.</title>
        <authorList>
            <person name="Goeker M."/>
        </authorList>
    </citation>
    <scope>NUCLEOTIDE SEQUENCE [LARGE SCALE GENOMIC DNA]</scope>
    <source>
        <strain evidence="2 3">DSM 23814</strain>
    </source>
</reference>
<gene>
    <name evidence="2" type="ORF">EV681_0466</name>
</gene>
<keyword evidence="1" id="KW-0732">Signal</keyword>
<evidence type="ECO:0000313" key="3">
    <source>
        <dbReference type="Proteomes" id="UP000293398"/>
    </source>
</evidence>
<evidence type="ECO:0000256" key="1">
    <source>
        <dbReference type="SAM" id="SignalP"/>
    </source>
</evidence>
<feature type="chain" id="PRO_5020726591" evidence="1">
    <location>
        <begin position="19"/>
        <end position="60"/>
    </location>
</feature>
<dbReference type="EMBL" id="SHKO01000001">
    <property type="protein sequence ID" value="RZT98688.1"/>
    <property type="molecule type" value="Genomic_DNA"/>
</dbReference>
<keyword evidence="3" id="KW-1185">Reference proteome</keyword>
<dbReference type="Proteomes" id="UP000293398">
    <property type="component" value="Unassembled WGS sequence"/>
</dbReference>
<dbReference type="AlphaFoldDB" id="A0A4Q7VR38"/>